<reference evidence="10" key="2">
    <citation type="journal article" date="2021" name="PeerJ">
        <title>Extensive microbial diversity within the chicken gut microbiome revealed by metagenomics and culture.</title>
        <authorList>
            <person name="Gilroy R."/>
            <person name="Ravi A."/>
            <person name="Getino M."/>
            <person name="Pursley I."/>
            <person name="Horton D.L."/>
            <person name="Alikhan N.F."/>
            <person name="Baker D."/>
            <person name="Gharbi K."/>
            <person name="Hall N."/>
            <person name="Watson M."/>
            <person name="Adriaenssens E.M."/>
            <person name="Foster-Nyarko E."/>
            <person name="Jarju S."/>
            <person name="Secka A."/>
            <person name="Antonio M."/>
            <person name="Oren A."/>
            <person name="Chaudhuri R.R."/>
            <person name="La Ragione R."/>
            <person name="Hildebrand F."/>
            <person name="Pallen M.J."/>
        </authorList>
    </citation>
    <scope>NUCLEOTIDE SEQUENCE</scope>
    <source>
        <strain evidence="10">ChiSjej2B20-13462</strain>
    </source>
</reference>
<gene>
    <name evidence="9 10" type="primary">cobD</name>
    <name evidence="10" type="ORF">IAA67_03635</name>
</gene>
<feature type="transmembrane region" description="Helical" evidence="9">
    <location>
        <begin position="158"/>
        <end position="179"/>
    </location>
</feature>
<keyword evidence="8 9" id="KW-0472">Membrane</keyword>
<evidence type="ECO:0000256" key="4">
    <source>
        <dbReference type="ARBA" id="ARBA00022475"/>
    </source>
</evidence>
<dbReference type="Proteomes" id="UP000886874">
    <property type="component" value="Unassembled WGS sequence"/>
</dbReference>
<evidence type="ECO:0000256" key="7">
    <source>
        <dbReference type="ARBA" id="ARBA00022989"/>
    </source>
</evidence>
<name>A0A9D0Z561_9FIRM</name>
<comment type="subcellular location">
    <subcellularLocation>
        <location evidence="1 9">Cell membrane</location>
        <topology evidence="1 9">Multi-pass membrane protein</topology>
    </subcellularLocation>
</comment>
<dbReference type="Pfam" id="PF03186">
    <property type="entry name" value="CobD_Cbib"/>
    <property type="match status" value="1"/>
</dbReference>
<feature type="transmembrane region" description="Helical" evidence="9">
    <location>
        <begin position="297"/>
        <end position="321"/>
    </location>
</feature>
<comment type="similarity">
    <text evidence="3 9">Belongs to the CobD/CbiB family.</text>
</comment>
<dbReference type="EMBL" id="DVFN01000055">
    <property type="protein sequence ID" value="HIQ69407.1"/>
    <property type="molecule type" value="Genomic_DNA"/>
</dbReference>
<comment type="pathway">
    <text evidence="2 9">Cofactor biosynthesis; adenosylcobalamin biosynthesis.</text>
</comment>
<keyword evidence="7 9" id="KW-1133">Transmembrane helix</keyword>
<dbReference type="HAMAP" id="MF_00024">
    <property type="entry name" value="CobD_CbiB"/>
    <property type="match status" value="1"/>
</dbReference>
<reference evidence="10" key="1">
    <citation type="submission" date="2020-10" db="EMBL/GenBank/DDBJ databases">
        <authorList>
            <person name="Gilroy R."/>
        </authorList>
    </citation>
    <scope>NUCLEOTIDE SEQUENCE</scope>
    <source>
        <strain evidence="10">ChiSjej2B20-13462</strain>
    </source>
</reference>
<dbReference type="InterPro" id="IPR004485">
    <property type="entry name" value="Cobalamin_biosynth_CobD/CbiB"/>
</dbReference>
<evidence type="ECO:0000256" key="3">
    <source>
        <dbReference type="ARBA" id="ARBA00006263"/>
    </source>
</evidence>
<evidence type="ECO:0000256" key="9">
    <source>
        <dbReference type="HAMAP-Rule" id="MF_00024"/>
    </source>
</evidence>
<feature type="transmembrane region" description="Helical" evidence="9">
    <location>
        <begin position="55"/>
        <end position="78"/>
    </location>
</feature>
<sequence length="323" mass="34478">MNHLTALLLGFCIDLLLGDPRWLYHPVQAIGWLIVKLEPPLRRAFPDSDRGQVRAGVALVILVVGITGLVSGGVLWGLHRLHPMAGFAGEVILCWLILAAKSLRTESMKVVKALETGTLDDGRRAVSMIVGRDTEHLSEAEVLKAAVETVAENASDGILAPLLFAAVLGPVGGICYKAVNTMDSMVGYKNDRYLYFGRAAAKLDDVLNFLPARISGVLMAAAACLGFDGKNAFRIFFRDRKNHASPNSAHTEAACAGALGLQLGGTHDYFGKPVVKPAIGDDLRAVTRGDVAAANRLALTTALLALLIFDVLPLAAFGRLFGW</sequence>
<organism evidence="10 11">
    <name type="scientific">Candidatus Avoscillospira stercorigallinarum</name>
    <dbReference type="NCBI Taxonomy" id="2840708"/>
    <lineage>
        <taxon>Bacteria</taxon>
        <taxon>Bacillati</taxon>
        <taxon>Bacillota</taxon>
        <taxon>Clostridia</taxon>
        <taxon>Eubacteriales</taxon>
        <taxon>Oscillospiraceae</taxon>
        <taxon>Oscillospiraceae incertae sedis</taxon>
        <taxon>Candidatus Avoscillospira</taxon>
    </lineage>
</organism>
<evidence type="ECO:0000313" key="10">
    <source>
        <dbReference type="EMBL" id="HIQ69407.1"/>
    </source>
</evidence>
<dbReference type="GO" id="GO:0005886">
    <property type="term" value="C:plasma membrane"/>
    <property type="evidence" value="ECO:0007669"/>
    <property type="project" value="UniProtKB-SubCell"/>
</dbReference>
<dbReference type="PANTHER" id="PTHR34308">
    <property type="entry name" value="COBALAMIN BIOSYNTHESIS PROTEIN CBIB"/>
    <property type="match status" value="1"/>
</dbReference>
<dbReference type="AlphaFoldDB" id="A0A9D0Z561"/>
<evidence type="ECO:0000256" key="1">
    <source>
        <dbReference type="ARBA" id="ARBA00004651"/>
    </source>
</evidence>
<dbReference type="NCBIfam" id="TIGR00380">
    <property type="entry name" value="cobal_cbiB"/>
    <property type="match status" value="1"/>
</dbReference>
<comment type="function">
    <text evidence="9">Converts cobyric acid to cobinamide by the addition of aminopropanol on the F carboxylic group.</text>
</comment>
<dbReference type="GO" id="GO:0048472">
    <property type="term" value="F:threonine-phosphate decarboxylase activity"/>
    <property type="evidence" value="ECO:0007669"/>
    <property type="project" value="InterPro"/>
</dbReference>
<dbReference type="GO" id="GO:0015420">
    <property type="term" value="F:ABC-type vitamin B12 transporter activity"/>
    <property type="evidence" value="ECO:0007669"/>
    <property type="project" value="UniProtKB-UniRule"/>
</dbReference>
<evidence type="ECO:0000313" key="11">
    <source>
        <dbReference type="Proteomes" id="UP000886874"/>
    </source>
</evidence>
<evidence type="ECO:0000256" key="5">
    <source>
        <dbReference type="ARBA" id="ARBA00022573"/>
    </source>
</evidence>
<comment type="caution">
    <text evidence="9">Lacks conserved residue(s) required for the propagation of feature annotation.</text>
</comment>
<evidence type="ECO:0000256" key="8">
    <source>
        <dbReference type="ARBA" id="ARBA00023136"/>
    </source>
</evidence>
<keyword evidence="5 9" id="KW-0169">Cobalamin biosynthesis</keyword>
<dbReference type="GO" id="GO:0009236">
    <property type="term" value="P:cobalamin biosynthetic process"/>
    <property type="evidence" value="ECO:0007669"/>
    <property type="project" value="UniProtKB-UniRule"/>
</dbReference>
<comment type="caution">
    <text evidence="10">The sequence shown here is derived from an EMBL/GenBank/DDBJ whole genome shotgun (WGS) entry which is preliminary data.</text>
</comment>
<proteinExistence type="inferred from homology"/>
<accession>A0A9D0Z561</accession>
<evidence type="ECO:0000256" key="2">
    <source>
        <dbReference type="ARBA" id="ARBA00004953"/>
    </source>
</evidence>
<keyword evidence="4 9" id="KW-1003">Cell membrane</keyword>
<protein>
    <recommendedName>
        <fullName evidence="9">Cobalamin biosynthesis protein CobD</fullName>
    </recommendedName>
</protein>
<keyword evidence="6 9" id="KW-0812">Transmembrane</keyword>
<evidence type="ECO:0000256" key="6">
    <source>
        <dbReference type="ARBA" id="ARBA00022692"/>
    </source>
</evidence>
<dbReference type="PANTHER" id="PTHR34308:SF1">
    <property type="entry name" value="COBALAMIN BIOSYNTHESIS PROTEIN CBIB"/>
    <property type="match status" value="1"/>
</dbReference>